<sequence>MKIFILSSLIIFCSFFSMNAQENLSHEKSTNYIVLTRKIPQLKPILITAEELKSENPSTFGKFEVVICGKTVKDLENPLAIESFLQQAEKLNVKIHACGFSLKKFKVDKTKLPAKLTIVENGILYNFKKQQEGYLSIEL</sequence>
<dbReference type="RefSeq" id="WP_309727787.1">
    <property type="nucleotide sequence ID" value="NZ_JAVDQA010000003.1"/>
</dbReference>
<name>A0ABU1K5K1_9FLAO</name>
<comment type="caution">
    <text evidence="2">The sequence shown here is derived from an EMBL/GenBank/DDBJ whole genome shotgun (WGS) entry which is preliminary data.</text>
</comment>
<organism evidence="2 3">
    <name type="scientific">Mesonia maritima</name>
    <dbReference type="NCBI Taxonomy" id="1793873"/>
    <lineage>
        <taxon>Bacteria</taxon>
        <taxon>Pseudomonadati</taxon>
        <taxon>Bacteroidota</taxon>
        <taxon>Flavobacteriia</taxon>
        <taxon>Flavobacteriales</taxon>
        <taxon>Flavobacteriaceae</taxon>
        <taxon>Mesonia</taxon>
    </lineage>
</organism>
<feature type="chain" id="PRO_5046514607" evidence="1">
    <location>
        <begin position="21"/>
        <end position="139"/>
    </location>
</feature>
<evidence type="ECO:0000313" key="3">
    <source>
        <dbReference type="Proteomes" id="UP001257659"/>
    </source>
</evidence>
<proteinExistence type="predicted"/>
<gene>
    <name evidence="2" type="ORF">GGR31_001536</name>
</gene>
<dbReference type="EMBL" id="JAVDQA010000003">
    <property type="protein sequence ID" value="MDR6300893.1"/>
    <property type="molecule type" value="Genomic_DNA"/>
</dbReference>
<accession>A0ABU1K5K1</accession>
<keyword evidence="1" id="KW-0732">Signal</keyword>
<dbReference type="SUPFAM" id="SSF75169">
    <property type="entry name" value="DsrEFH-like"/>
    <property type="match status" value="1"/>
</dbReference>
<protein>
    <submittedName>
        <fullName evidence="2">Intracellular sulfur oxidation DsrE/DsrF family protein</fullName>
    </submittedName>
</protein>
<dbReference type="Gene3D" id="3.40.1260.10">
    <property type="entry name" value="DsrEFH-like"/>
    <property type="match status" value="1"/>
</dbReference>
<dbReference type="Proteomes" id="UP001257659">
    <property type="component" value="Unassembled WGS sequence"/>
</dbReference>
<reference evidence="2 3" key="1">
    <citation type="submission" date="2023-07" db="EMBL/GenBank/DDBJ databases">
        <title>Genomic Encyclopedia of Type Strains, Phase IV (KMG-IV): sequencing the most valuable type-strain genomes for metagenomic binning, comparative biology and taxonomic classification.</title>
        <authorList>
            <person name="Goeker M."/>
        </authorList>
    </citation>
    <scope>NUCLEOTIDE SEQUENCE [LARGE SCALE GENOMIC DNA]</scope>
    <source>
        <strain evidence="2 3">DSM 102814</strain>
    </source>
</reference>
<evidence type="ECO:0000313" key="2">
    <source>
        <dbReference type="EMBL" id="MDR6300893.1"/>
    </source>
</evidence>
<feature type="signal peptide" evidence="1">
    <location>
        <begin position="1"/>
        <end position="20"/>
    </location>
</feature>
<dbReference type="InterPro" id="IPR027396">
    <property type="entry name" value="DsrEFH-like"/>
</dbReference>
<evidence type="ECO:0000256" key="1">
    <source>
        <dbReference type="SAM" id="SignalP"/>
    </source>
</evidence>
<keyword evidence="3" id="KW-1185">Reference proteome</keyword>